<feature type="transmembrane region" description="Helical" evidence="1">
    <location>
        <begin position="15"/>
        <end position="35"/>
    </location>
</feature>
<evidence type="ECO:0000313" key="2">
    <source>
        <dbReference type="EMBL" id="RZQ51917.1"/>
    </source>
</evidence>
<comment type="caution">
    <text evidence="2">The sequence shown here is derived from an EMBL/GenBank/DDBJ whole genome shotgun (WGS) entry which is preliminary data.</text>
</comment>
<keyword evidence="1" id="KW-0812">Transmembrane</keyword>
<name>A0A4Q7ILR1_9GAMM</name>
<organism evidence="2 3">
    <name type="scientific">Pseudoalteromonas phenolica</name>
    <dbReference type="NCBI Taxonomy" id="161398"/>
    <lineage>
        <taxon>Bacteria</taxon>
        <taxon>Pseudomonadati</taxon>
        <taxon>Pseudomonadota</taxon>
        <taxon>Gammaproteobacteria</taxon>
        <taxon>Alteromonadales</taxon>
        <taxon>Pseudoalteromonadaceae</taxon>
        <taxon>Pseudoalteromonas</taxon>
    </lineage>
</organism>
<evidence type="ECO:0000256" key="1">
    <source>
        <dbReference type="SAM" id="Phobius"/>
    </source>
</evidence>
<dbReference type="AlphaFoldDB" id="A0A4Q7ILR1"/>
<dbReference type="GO" id="GO:0016020">
    <property type="term" value="C:membrane"/>
    <property type="evidence" value="ECO:0007669"/>
    <property type="project" value="InterPro"/>
</dbReference>
<dbReference type="RefSeq" id="WP_130256652.1">
    <property type="nucleotide sequence ID" value="NZ_PPSX01000070.1"/>
</dbReference>
<dbReference type="Pfam" id="PF02694">
    <property type="entry name" value="UPF0060"/>
    <property type="match status" value="1"/>
</dbReference>
<dbReference type="InterPro" id="IPR003844">
    <property type="entry name" value="UPF0060"/>
</dbReference>
<accession>A0A4Q7ILR1</accession>
<dbReference type="Proteomes" id="UP000291338">
    <property type="component" value="Unassembled WGS sequence"/>
</dbReference>
<reference evidence="2 3" key="1">
    <citation type="submission" date="2018-01" db="EMBL/GenBank/DDBJ databases">
        <title>Co-occurrence of chitin degradation, pigmentation and bioactivity in marine Pseudoalteromonas.</title>
        <authorList>
            <person name="Paulsen S."/>
            <person name="Gram L."/>
            <person name="Machado H."/>
        </authorList>
    </citation>
    <scope>NUCLEOTIDE SEQUENCE [LARGE SCALE GENOMIC DNA]</scope>
    <source>
        <strain evidence="2 3">S3898</strain>
    </source>
</reference>
<sequence>MANIWLWFVDGMRQALWNIIGATSSLIGTCIITVLSKAG</sequence>
<protein>
    <submittedName>
        <fullName evidence="2">Uncharacterized protein</fullName>
    </submittedName>
</protein>
<dbReference type="EMBL" id="PPSX01000070">
    <property type="protein sequence ID" value="RZQ51917.1"/>
    <property type="molecule type" value="Genomic_DNA"/>
</dbReference>
<proteinExistence type="predicted"/>
<keyword evidence="1" id="KW-1133">Transmembrane helix</keyword>
<keyword evidence="1" id="KW-0472">Membrane</keyword>
<evidence type="ECO:0000313" key="3">
    <source>
        <dbReference type="Proteomes" id="UP000291338"/>
    </source>
</evidence>
<gene>
    <name evidence="2" type="ORF">C1E23_16720</name>
</gene>